<evidence type="ECO:0000256" key="5">
    <source>
        <dbReference type="ARBA" id="ARBA00023242"/>
    </source>
</evidence>
<dbReference type="GO" id="GO:0006303">
    <property type="term" value="P:double-strand break repair via nonhomologous end joining"/>
    <property type="evidence" value="ECO:0007669"/>
    <property type="project" value="UniProtKB-ARBA"/>
</dbReference>
<evidence type="ECO:0000256" key="3">
    <source>
        <dbReference type="ARBA" id="ARBA00023125"/>
    </source>
</evidence>
<sequence>MTPDALVCLPWTSYRLPTPDPAAQLALYAKSHFTSDSYALLVTDLRRMWFEFVSVKSVPSLKAKTEETAAAFLDSGTGLLISVAKLLSADGALEARVYDEQWLTPHLRPRKLHIHAKGKIGKLPFKWIFKCKQVKDECDVVYTHLTLPLLMMTKERARREEGVAERLERDGASLGTAARPRRSAPFEYAAYSNEADTEFKRRSEQVADVADGALCDPRQMHLYELATGKIVGPVDGSDAGRPTAIAAPYGDTLVNAPTLPGIAFGHTGYFKTETLTVDQSASQKEKSLSKKEMDRAMEQARKVDRARRLAELEAAKSVPKKRSIL</sequence>
<keyword evidence="3" id="KW-0238">DNA-binding</keyword>
<comment type="similarity">
    <text evidence="6">Belongs to the XRCC4-XLF family. XLF subfamily.</text>
</comment>
<feature type="region of interest" description="Disordered" evidence="8">
    <location>
        <begin position="281"/>
        <end position="302"/>
    </location>
</feature>
<evidence type="ECO:0000313" key="10">
    <source>
        <dbReference type="EMBL" id="RKO88002.1"/>
    </source>
</evidence>
<evidence type="ECO:0000256" key="8">
    <source>
        <dbReference type="SAM" id="MobiDB-lite"/>
    </source>
</evidence>
<reference evidence="11" key="1">
    <citation type="journal article" date="2018" name="Nat. Microbiol.">
        <title>Leveraging single-cell genomics to expand the fungal tree of life.</title>
        <authorList>
            <person name="Ahrendt S.R."/>
            <person name="Quandt C.A."/>
            <person name="Ciobanu D."/>
            <person name="Clum A."/>
            <person name="Salamov A."/>
            <person name="Andreopoulos B."/>
            <person name="Cheng J.F."/>
            <person name="Woyke T."/>
            <person name="Pelin A."/>
            <person name="Henrissat B."/>
            <person name="Reynolds N.K."/>
            <person name="Benny G.L."/>
            <person name="Smith M.E."/>
            <person name="James T.Y."/>
            <person name="Grigoriev I.V."/>
        </authorList>
    </citation>
    <scope>NUCLEOTIDE SEQUENCE [LARGE SCALE GENOMIC DNA]</scope>
</reference>
<evidence type="ECO:0000259" key="9">
    <source>
        <dbReference type="Pfam" id="PF09302"/>
    </source>
</evidence>
<gene>
    <name evidence="10" type="ORF">BDK51DRAFT_39091</name>
</gene>
<name>A0A4P9W7E6_9FUNG</name>
<evidence type="ECO:0000256" key="2">
    <source>
        <dbReference type="ARBA" id="ARBA00022763"/>
    </source>
</evidence>
<evidence type="ECO:0000256" key="4">
    <source>
        <dbReference type="ARBA" id="ARBA00023204"/>
    </source>
</evidence>
<dbReference type="InterPro" id="IPR038051">
    <property type="entry name" value="XRCC4-like_N_sf"/>
</dbReference>
<keyword evidence="4" id="KW-0234">DNA repair</keyword>
<evidence type="ECO:0000313" key="11">
    <source>
        <dbReference type="Proteomes" id="UP000269721"/>
    </source>
</evidence>
<keyword evidence="2" id="KW-0227">DNA damage</keyword>
<dbReference type="PANTHER" id="PTHR32235:SF1">
    <property type="entry name" value="NON-HOMOLOGOUS END-JOINING FACTOR 1"/>
    <property type="match status" value="1"/>
</dbReference>
<dbReference type="PANTHER" id="PTHR32235">
    <property type="entry name" value="NON-HOMOLOGOUS END-JOINING FACTOR 1"/>
    <property type="match status" value="1"/>
</dbReference>
<evidence type="ECO:0000256" key="7">
    <source>
        <dbReference type="ARBA" id="ARBA00044529"/>
    </source>
</evidence>
<protein>
    <recommendedName>
        <fullName evidence="7">Non-homologous end-joining factor 1</fullName>
    </recommendedName>
</protein>
<comment type="subcellular location">
    <subcellularLocation>
        <location evidence="1">Nucleus</location>
    </subcellularLocation>
</comment>
<feature type="domain" description="XLF-like N-terminal" evidence="9">
    <location>
        <begin position="10"/>
        <end position="133"/>
    </location>
</feature>
<dbReference type="Pfam" id="PF09302">
    <property type="entry name" value="XLF"/>
    <property type="match status" value="1"/>
</dbReference>
<dbReference type="AlphaFoldDB" id="A0A4P9W7E6"/>
<dbReference type="InterPro" id="IPR052287">
    <property type="entry name" value="NHEJ_factor"/>
</dbReference>
<dbReference type="GO" id="GO:0032807">
    <property type="term" value="C:DNA ligase IV complex"/>
    <property type="evidence" value="ECO:0007669"/>
    <property type="project" value="TreeGrafter"/>
</dbReference>
<dbReference type="Gene3D" id="2.170.210.10">
    <property type="entry name" value="DNA double-strand break repair and VJ recombination XRCC4, N-terminal"/>
    <property type="match status" value="1"/>
</dbReference>
<accession>A0A4P9W7E6</accession>
<dbReference type="CDD" id="cd22285">
    <property type="entry name" value="HD_XLF_N"/>
    <property type="match status" value="1"/>
</dbReference>
<proteinExistence type="inferred from homology"/>
<dbReference type="EMBL" id="KZ997008">
    <property type="protein sequence ID" value="RKO88002.1"/>
    <property type="molecule type" value="Genomic_DNA"/>
</dbReference>
<organism evidence="10 11">
    <name type="scientific">Blyttiomyces helicus</name>
    <dbReference type="NCBI Taxonomy" id="388810"/>
    <lineage>
        <taxon>Eukaryota</taxon>
        <taxon>Fungi</taxon>
        <taxon>Fungi incertae sedis</taxon>
        <taxon>Chytridiomycota</taxon>
        <taxon>Chytridiomycota incertae sedis</taxon>
        <taxon>Chytridiomycetes</taxon>
        <taxon>Chytridiomycetes incertae sedis</taxon>
        <taxon>Blyttiomyces</taxon>
    </lineage>
</organism>
<dbReference type="InterPro" id="IPR015381">
    <property type="entry name" value="XLF-like_N"/>
</dbReference>
<dbReference type="GO" id="GO:0045027">
    <property type="term" value="F:DNA end binding"/>
    <property type="evidence" value="ECO:0007669"/>
    <property type="project" value="TreeGrafter"/>
</dbReference>
<dbReference type="Proteomes" id="UP000269721">
    <property type="component" value="Unassembled WGS sequence"/>
</dbReference>
<evidence type="ECO:0000256" key="6">
    <source>
        <dbReference type="ARBA" id="ARBA00025747"/>
    </source>
</evidence>
<evidence type="ECO:0000256" key="1">
    <source>
        <dbReference type="ARBA" id="ARBA00004123"/>
    </source>
</evidence>
<keyword evidence="5" id="KW-0539">Nucleus</keyword>
<keyword evidence="11" id="KW-1185">Reference proteome</keyword>
<dbReference type="OrthoDB" id="2141259at2759"/>
<feature type="compositionally biased region" description="Basic and acidic residues" evidence="8">
    <location>
        <begin position="283"/>
        <end position="302"/>
    </location>
</feature>